<evidence type="ECO:0000313" key="1">
    <source>
        <dbReference type="EMBL" id="CRI06545.1"/>
    </source>
</evidence>
<name>A0A1Z5AWS0_CARML</name>
<reference evidence="1" key="2">
    <citation type="submission" date="2015-04" db="EMBL/GenBank/DDBJ databases">
        <title>Carnobacterium maltaromaticum LMA28 plasmids.</title>
        <authorList>
            <person name="Cailliez-Grimal C."/>
            <person name="Iskandar C."/>
        </authorList>
    </citation>
    <scope>NUCLEOTIDE SEQUENCE [LARGE SCALE GENOMIC DNA]</scope>
    <source>
        <strain evidence="1">LMA28</strain>
        <plasmid evidence="1">megaplasmid</plasmid>
    </source>
</reference>
<dbReference type="Gene3D" id="1.25.40.400">
    <property type="match status" value="1"/>
</dbReference>
<dbReference type="EMBL" id="LN846931">
    <property type="protein sequence ID" value="CRI06545.1"/>
    <property type="molecule type" value="Genomic_DNA"/>
</dbReference>
<proteinExistence type="predicted"/>
<sequence length="275" mass="32868">MFELLTLCAEETKTDIKELRERIQQTILSPNGQRKRESISEIQSILKENKKFNPEWFNLYLFFSIAFRNSEEPIIMPSINDLHYLEKIYSEKTFFTLIDYKIYLNCINIYGLQQIKFLEKKLFPVKQKEIRSQEFISTVFLAYNNMICQAVYVKNYTQGFKYLKQALKFENREIEYSSKIQFLFLEQLLYCQLYKAHDNHKKEIEAYLKAYNYAELVESLGDTQQSKIMYHDLEQVKENKDIISPGDPSLKFDKPTQQDSEVKLYLNSLPPRKIK</sequence>
<dbReference type="AlphaFoldDB" id="A0A1Z5AWS0"/>
<organism evidence="1">
    <name type="scientific">Carnobacterium maltaromaticum</name>
    <name type="common">Carnobacterium piscicola</name>
    <dbReference type="NCBI Taxonomy" id="2751"/>
    <lineage>
        <taxon>Bacteria</taxon>
        <taxon>Bacillati</taxon>
        <taxon>Bacillota</taxon>
        <taxon>Bacilli</taxon>
        <taxon>Lactobacillales</taxon>
        <taxon>Carnobacteriaceae</taxon>
        <taxon>Carnobacterium</taxon>
    </lineage>
</organism>
<protein>
    <submittedName>
        <fullName evidence="1">Uncharacterized protein</fullName>
    </submittedName>
</protein>
<keyword evidence="1" id="KW-0614">Plasmid</keyword>
<dbReference type="SUPFAM" id="SSF48452">
    <property type="entry name" value="TPR-like"/>
    <property type="match status" value="1"/>
</dbReference>
<gene>
    <name evidence="1" type="ORF">BN424_mp0003</name>
</gene>
<dbReference type="RefSeq" id="WP_176455242.1">
    <property type="nucleotide sequence ID" value="NZ_LN846931.1"/>
</dbReference>
<reference evidence="1" key="1">
    <citation type="submission" date="2015-04" db="EMBL/GenBank/DDBJ databases">
        <title>Carnobacterium maltaromaticum LMA28 complete chromosome sequence.</title>
        <authorList>
            <person name="Borges F."/>
            <person name="Cailliez-Grimal C."/>
        </authorList>
    </citation>
    <scope>NUCLEOTIDE SEQUENCE [LARGE SCALE GENOMIC DNA]</scope>
    <source>
        <strain evidence="1">LMA28</strain>
        <plasmid evidence="1">megaplasmid</plasmid>
    </source>
</reference>
<accession>A0A1Z5AWS0</accession>
<geneLocation type="plasmid" evidence="1">
    <name>megaplasmid</name>
</geneLocation>
<dbReference type="InterPro" id="IPR011990">
    <property type="entry name" value="TPR-like_helical_dom_sf"/>
</dbReference>